<dbReference type="AlphaFoldDB" id="A0A975BJX8"/>
<reference evidence="1" key="1">
    <citation type="journal article" date="2021" name="Microb. Physiol.">
        <title>Proteogenomic Insights into the Physiology of Marine, Sulfate-Reducing, Filamentous Desulfonema limicola and Desulfonema magnum.</title>
        <authorList>
            <person name="Schnaars V."/>
            <person name="Wohlbrand L."/>
            <person name="Scheve S."/>
            <person name="Hinrichs C."/>
            <person name="Reinhardt R."/>
            <person name="Rabus R."/>
        </authorList>
    </citation>
    <scope>NUCLEOTIDE SEQUENCE</scope>
    <source>
        <strain evidence="1">4be13</strain>
    </source>
</reference>
<evidence type="ECO:0000313" key="1">
    <source>
        <dbReference type="EMBL" id="QTA86821.1"/>
    </source>
</evidence>
<gene>
    <name evidence="1" type="ORF">dnm_028450</name>
</gene>
<dbReference type="Proteomes" id="UP000663722">
    <property type="component" value="Chromosome"/>
</dbReference>
<protein>
    <submittedName>
        <fullName evidence="1">Uncharacterized protein</fullName>
    </submittedName>
</protein>
<dbReference type="KEGG" id="dmm:dnm_028450"/>
<name>A0A975BJX8_9BACT</name>
<proteinExistence type="predicted"/>
<keyword evidence="2" id="KW-1185">Reference proteome</keyword>
<organism evidence="1 2">
    <name type="scientific">Desulfonema magnum</name>
    <dbReference type="NCBI Taxonomy" id="45655"/>
    <lineage>
        <taxon>Bacteria</taxon>
        <taxon>Pseudomonadati</taxon>
        <taxon>Thermodesulfobacteriota</taxon>
        <taxon>Desulfobacteria</taxon>
        <taxon>Desulfobacterales</taxon>
        <taxon>Desulfococcaceae</taxon>
        <taxon>Desulfonema</taxon>
    </lineage>
</organism>
<dbReference type="EMBL" id="CP061800">
    <property type="protein sequence ID" value="QTA86821.1"/>
    <property type="molecule type" value="Genomic_DNA"/>
</dbReference>
<evidence type="ECO:0000313" key="2">
    <source>
        <dbReference type="Proteomes" id="UP000663722"/>
    </source>
</evidence>
<sequence length="45" mass="5112">MYRARHPLPGSYCSNNMTSLPKPQNPFLISLPPVSRTLYDMGNFV</sequence>
<accession>A0A975BJX8</accession>